<comment type="function">
    <text evidence="9 10">This protein specifically catalyzes the removal of signal peptides from prolipoproteins.</text>
</comment>
<keyword evidence="6 9" id="KW-0378">Hydrolase</keyword>
<dbReference type="InterPro" id="IPR001872">
    <property type="entry name" value="Peptidase_A8"/>
</dbReference>
<comment type="caution">
    <text evidence="12">The sequence shown here is derived from an EMBL/GenBank/DDBJ whole genome shotgun (WGS) entry which is preliminary data.</text>
</comment>
<evidence type="ECO:0000256" key="3">
    <source>
        <dbReference type="ARBA" id="ARBA00022670"/>
    </source>
</evidence>
<feature type="active site" evidence="9">
    <location>
        <position position="135"/>
    </location>
</feature>
<keyword evidence="2 9" id="KW-1003">Cell membrane</keyword>
<evidence type="ECO:0000256" key="5">
    <source>
        <dbReference type="ARBA" id="ARBA00022750"/>
    </source>
</evidence>
<dbReference type="PRINTS" id="PR00781">
    <property type="entry name" value="LIPOSIGPTASE"/>
</dbReference>
<dbReference type="HAMAP" id="MF_00161">
    <property type="entry name" value="LspA"/>
    <property type="match status" value="1"/>
</dbReference>
<name>A0ABX1U3U1_9PROT</name>
<evidence type="ECO:0000256" key="6">
    <source>
        <dbReference type="ARBA" id="ARBA00022801"/>
    </source>
</evidence>
<dbReference type="EMBL" id="SPMY01000084">
    <property type="protein sequence ID" value="NMQ29994.1"/>
    <property type="molecule type" value="Genomic_DNA"/>
</dbReference>
<evidence type="ECO:0000313" key="13">
    <source>
        <dbReference type="Proteomes" id="UP000749010"/>
    </source>
</evidence>
<gene>
    <name evidence="9 12" type="primary">lspA</name>
    <name evidence="12" type="ORF">E4Q23_20875</name>
</gene>
<keyword evidence="7 9" id="KW-1133">Transmembrane helix</keyword>
<evidence type="ECO:0000256" key="2">
    <source>
        <dbReference type="ARBA" id="ARBA00022475"/>
    </source>
</evidence>
<evidence type="ECO:0000256" key="1">
    <source>
        <dbReference type="ARBA" id="ARBA00006139"/>
    </source>
</evidence>
<keyword evidence="5 9" id="KW-0064">Aspartyl protease</keyword>
<evidence type="ECO:0000256" key="8">
    <source>
        <dbReference type="ARBA" id="ARBA00023136"/>
    </source>
</evidence>
<evidence type="ECO:0000313" key="12">
    <source>
        <dbReference type="EMBL" id="NMQ29994.1"/>
    </source>
</evidence>
<comment type="catalytic activity">
    <reaction evidence="9 10">
        <text>Release of signal peptides from bacterial membrane prolipoproteins. Hydrolyzes -Xaa-Yaa-Zaa-|-(S,diacylglyceryl)Cys-, in which Xaa is hydrophobic (preferably Leu), and Yaa (Ala or Ser) and Zaa (Gly or Ala) have small, neutral side chains.</text>
        <dbReference type="EC" id="3.4.23.36"/>
    </reaction>
</comment>
<organism evidence="12 13">
    <name type="scientific">Candidatus Accumulibacter phosphatis</name>
    <dbReference type="NCBI Taxonomy" id="327160"/>
    <lineage>
        <taxon>Bacteria</taxon>
        <taxon>Pseudomonadati</taxon>
        <taxon>Pseudomonadota</taxon>
        <taxon>Betaproteobacteria</taxon>
        <taxon>Candidatus Accumulibacter</taxon>
    </lineage>
</organism>
<keyword evidence="3 9" id="KW-0645">Protease</keyword>
<dbReference type="GO" id="GO:0004190">
    <property type="term" value="F:aspartic-type endopeptidase activity"/>
    <property type="evidence" value="ECO:0007669"/>
    <property type="project" value="UniProtKB-EC"/>
</dbReference>
<keyword evidence="4 9" id="KW-0812">Transmembrane</keyword>
<comment type="caution">
    <text evidence="9">Lacks conserved residue(s) required for the propagation of feature annotation.</text>
</comment>
<feature type="active site" evidence="9">
    <location>
        <position position="153"/>
    </location>
</feature>
<dbReference type="PROSITE" id="PS00855">
    <property type="entry name" value="SPASE_II"/>
    <property type="match status" value="1"/>
</dbReference>
<evidence type="ECO:0000256" key="7">
    <source>
        <dbReference type="ARBA" id="ARBA00022989"/>
    </source>
</evidence>
<keyword evidence="13" id="KW-1185">Reference proteome</keyword>
<comment type="pathway">
    <text evidence="9">Protein modification; lipoprotein biosynthesis (signal peptide cleavage).</text>
</comment>
<accession>A0ABX1U3U1</accession>
<keyword evidence="8 9" id="KW-0472">Membrane</keyword>
<evidence type="ECO:0000256" key="9">
    <source>
        <dbReference type="HAMAP-Rule" id="MF_00161"/>
    </source>
</evidence>
<protein>
    <recommendedName>
        <fullName evidence="9">Lipoprotein signal peptidase</fullName>
        <ecNumber evidence="9">3.4.23.36</ecNumber>
    </recommendedName>
    <alternativeName>
        <fullName evidence="9">Prolipoprotein signal peptidase</fullName>
    </alternativeName>
    <alternativeName>
        <fullName evidence="9">Signal peptidase II</fullName>
        <shortName evidence="9">SPase II</shortName>
    </alternativeName>
</protein>
<reference evidence="12 13" key="1">
    <citation type="submission" date="2019-03" db="EMBL/GenBank/DDBJ databases">
        <title>Metabolic reconstructions from genomes of highly enriched 'Candidatus Accumulibacter' and 'Candidatus Competibacter' bioreactor populations.</title>
        <authorList>
            <person name="Annavajhala M.K."/>
            <person name="Welles L."/>
            <person name="Abbas B."/>
            <person name="Sorokin D."/>
            <person name="Park H."/>
            <person name="Van Loosdrecht M."/>
            <person name="Chandran K."/>
        </authorList>
    </citation>
    <scope>NUCLEOTIDE SEQUENCE [LARGE SCALE GENOMIC DNA]</scope>
    <source>
        <strain evidence="12 13">SBR_S</strain>
    </source>
</reference>
<dbReference type="Pfam" id="PF01252">
    <property type="entry name" value="Peptidase_A8"/>
    <property type="match status" value="1"/>
</dbReference>
<dbReference type="PANTHER" id="PTHR33695">
    <property type="entry name" value="LIPOPROTEIN SIGNAL PEPTIDASE"/>
    <property type="match status" value="1"/>
</dbReference>
<dbReference type="PANTHER" id="PTHR33695:SF1">
    <property type="entry name" value="LIPOPROTEIN SIGNAL PEPTIDASE"/>
    <property type="match status" value="1"/>
</dbReference>
<evidence type="ECO:0000256" key="4">
    <source>
        <dbReference type="ARBA" id="ARBA00022692"/>
    </source>
</evidence>
<proteinExistence type="inferred from homology"/>
<dbReference type="Proteomes" id="UP000749010">
    <property type="component" value="Unassembled WGS sequence"/>
</dbReference>
<dbReference type="RefSeq" id="WP_169068447.1">
    <property type="nucleotide sequence ID" value="NZ_SPMY01000084.1"/>
</dbReference>
<feature type="transmembrane region" description="Helical" evidence="9">
    <location>
        <begin position="80"/>
        <end position="101"/>
    </location>
</feature>
<feature type="transmembrane region" description="Helical" evidence="9">
    <location>
        <begin position="146"/>
        <end position="168"/>
    </location>
</feature>
<evidence type="ECO:0000256" key="10">
    <source>
        <dbReference type="RuleBase" id="RU000594"/>
    </source>
</evidence>
<dbReference type="EC" id="3.4.23.36" evidence="9"/>
<comment type="subcellular location">
    <subcellularLocation>
        <location evidence="9">Cell membrane</location>
        <topology evidence="9">Multi-pass membrane protein</topology>
    </subcellularLocation>
</comment>
<dbReference type="NCBIfam" id="TIGR00077">
    <property type="entry name" value="lspA"/>
    <property type="match status" value="1"/>
</dbReference>
<sequence>MTPPSASAAQPHPVAAASSDRWWLLMGIAASMLALDQGVKWIVAQNLPLGASIAVTEWFNLVHVLNPGAAFSFLADAGGWQRHVLTVLGVAVSVVLAGLLWRGVGSPVERVAYVGLIGGALGNVVDRVRIGAVIDYLDLHWRDMHWPAFNLADIFIVGSAALLVLAAFRPGPNGQQTGQGSTG</sequence>
<evidence type="ECO:0000256" key="11">
    <source>
        <dbReference type="RuleBase" id="RU004181"/>
    </source>
</evidence>
<comment type="similarity">
    <text evidence="1 9 11">Belongs to the peptidase A8 family.</text>
</comment>